<keyword evidence="5" id="KW-1133">Transmembrane helix</keyword>
<evidence type="ECO:0000256" key="2">
    <source>
        <dbReference type="ARBA" id="ARBA00022723"/>
    </source>
</evidence>
<feature type="domain" description="Metallo-beta-lactamase" evidence="6">
    <location>
        <begin position="88"/>
        <end position="267"/>
    </location>
</feature>
<dbReference type="OrthoDB" id="17458at2759"/>
<evidence type="ECO:0000256" key="3">
    <source>
        <dbReference type="ARBA" id="ARBA00022801"/>
    </source>
</evidence>
<gene>
    <name evidence="7" type="ORF">THRCLA_22832</name>
</gene>
<dbReference type="GO" id="GO:0016787">
    <property type="term" value="F:hydrolase activity"/>
    <property type="evidence" value="ECO:0007669"/>
    <property type="project" value="UniProtKB-KW"/>
</dbReference>
<evidence type="ECO:0000256" key="5">
    <source>
        <dbReference type="SAM" id="Phobius"/>
    </source>
</evidence>
<keyword evidence="2" id="KW-0479">Metal-binding</keyword>
<dbReference type="Gene3D" id="3.60.15.10">
    <property type="entry name" value="Ribonuclease Z/Hydroxyacylglutathione hydrolase-like"/>
    <property type="match status" value="1"/>
</dbReference>
<dbReference type="FunFam" id="3.60.15.10:FF:000041">
    <property type="entry name" value="Metallo-beta-lactamase domain protein"/>
    <property type="match status" value="1"/>
</dbReference>
<accession>A0A1V9YSP1</accession>
<dbReference type="SUPFAM" id="SSF56281">
    <property type="entry name" value="Metallo-hydrolase/oxidoreductase"/>
    <property type="match status" value="1"/>
</dbReference>
<keyword evidence="3" id="KW-0378">Hydrolase</keyword>
<organism evidence="7 8">
    <name type="scientific">Thraustotheca clavata</name>
    <dbReference type="NCBI Taxonomy" id="74557"/>
    <lineage>
        <taxon>Eukaryota</taxon>
        <taxon>Sar</taxon>
        <taxon>Stramenopiles</taxon>
        <taxon>Oomycota</taxon>
        <taxon>Saprolegniomycetes</taxon>
        <taxon>Saprolegniales</taxon>
        <taxon>Achlyaceae</taxon>
        <taxon>Thraustotheca</taxon>
    </lineage>
</organism>
<dbReference type="InterPro" id="IPR036388">
    <property type="entry name" value="WH-like_DNA-bd_sf"/>
</dbReference>
<keyword evidence="4" id="KW-0862">Zinc</keyword>
<dbReference type="GO" id="GO:0046872">
    <property type="term" value="F:metal ion binding"/>
    <property type="evidence" value="ECO:0007669"/>
    <property type="project" value="UniProtKB-KW"/>
</dbReference>
<dbReference type="EMBL" id="JNBS01003096">
    <property type="protein sequence ID" value="OQR88620.1"/>
    <property type="molecule type" value="Genomic_DNA"/>
</dbReference>
<feature type="transmembrane region" description="Helical" evidence="5">
    <location>
        <begin position="6"/>
        <end position="24"/>
    </location>
</feature>
<dbReference type="Pfam" id="PF17778">
    <property type="entry name" value="WHD_BLACT"/>
    <property type="match status" value="1"/>
</dbReference>
<dbReference type="Gene3D" id="1.10.10.10">
    <property type="entry name" value="Winged helix-like DNA-binding domain superfamily/Winged helix DNA-binding domain"/>
    <property type="match status" value="1"/>
</dbReference>
<dbReference type="InterPro" id="IPR050662">
    <property type="entry name" value="Sec-metab_biosynth-thioest"/>
</dbReference>
<dbReference type="SMART" id="SM00849">
    <property type="entry name" value="Lactamase_B"/>
    <property type="match status" value="1"/>
</dbReference>
<dbReference type="InterPro" id="IPR047921">
    <property type="entry name" value="LACTB2-like_MBL-fold"/>
</dbReference>
<comment type="similarity">
    <text evidence="1">Belongs to the metallo-beta-lactamase superfamily. Glyoxalase II family.</text>
</comment>
<reference evidence="7 8" key="1">
    <citation type="journal article" date="2014" name="Genome Biol. Evol.">
        <title>The secreted proteins of Achlya hypogyna and Thraustotheca clavata identify the ancestral oomycete secretome and reveal gene acquisitions by horizontal gene transfer.</title>
        <authorList>
            <person name="Misner I."/>
            <person name="Blouin N."/>
            <person name="Leonard G."/>
            <person name="Richards T.A."/>
            <person name="Lane C.E."/>
        </authorList>
    </citation>
    <scope>NUCLEOTIDE SEQUENCE [LARGE SCALE GENOMIC DNA]</scope>
    <source>
        <strain evidence="7 8">ATCC 34112</strain>
    </source>
</reference>
<proteinExistence type="inferred from homology"/>
<keyword evidence="8" id="KW-1185">Reference proteome</keyword>
<comment type="caution">
    <text evidence="7">The sequence shown here is derived from an EMBL/GenBank/DDBJ whole genome shotgun (WGS) entry which is preliminary data.</text>
</comment>
<dbReference type="InterPro" id="IPR001279">
    <property type="entry name" value="Metallo-B-lactamas"/>
</dbReference>
<dbReference type="STRING" id="74557.A0A1V9YSP1"/>
<dbReference type="Proteomes" id="UP000243217">
    <property type="component" value="Unassembled WGS sequence"/>
</dbReference>
<keyword evidence="5" id="KW-0812">Transmembrane</keyword>
<protein>
    <submittedName>
        <fullName evidence="7">Beta-lactamase 2-like</fullName>
    </submittedName>
</protein>
<dbReference type="InterPro" id="IPR036866">
    <property type="entry name" value="RibonucZ/Hydroxyglut_hydro"/>
</dbReference>
<evidence type="ECO:0000259" key="6">
    <source>
        <dbReference type="SMART" id="SM00849"/>
    </source>
</evidence>
<evidence type="ECO:0000256" key="4">
    <source>
        <dbReference type="ARBA" id="ARBA00022833"/>
    </source>
</evidence>
<keyword evidence="5" id="KW-0472">Membrane</keyword>
<dbReference type="AlphaFoldDB" id="A0A1V9YSP1"/>
<dbReference type="PANTHER" id="PTHR23131">
    <property type="entry name" value="ENDORIBONUCLEASE LACTB2"/>
    <property type="match status" value="1"/>
</dbReference>
<evidence type="ECO:0000313" key="8">
    <source>
        <dbReference type="Proteomes" id="UP000243217"/>
    </source>
</evidence>
<evidence type="ECO:0000256" key="1">
    <source>
        <dbReference type="ARBA" id="ARBA00006759"/>
    </source>
</evidence>
<evidence type="ECO:0000313" key="7">
    <source>
        <dbReference type="EMBL" id="OQR88620.1"/>
    </source>
</evidence>
<sequence>MLNMNELWRQLAGGIAIVTLALWLKRDSMKKLLHNSHSFVKIRARATAWLVAFSGTSNSLTNLPIVEKLDSNVLRVLGLNPGRMTLQGTNTYVVGTGASRILIDTGDGSKKYLNTLLVALQAHQVDTISDIVLTHGHFDHIGGLWQLQKQFPKARVWKMLTYVDSPTKCECSSHVSNAYSIDEFQMCDLNELIVTGKALETEGASLKPIYTPGHTNDHVCFLLDDSSIFTGDCVLGEGTCTFQSLQEYMNSLRKIRGMNPTCLYPGHGPVVKNACETIDMYLKHRQQREDEILNVLRSTPTASVREIVTKIYPKLPYMLQIAAGRNVSMHLKKLLDDKVVTIAQSTYFGGTQYKLVL</sequence>
<name>A0A1V9YSP1_9STRA</name>
<dbReference type="CDD" id="cd07722">
    <property type="entry name" value="LACTB2-like_MBL-fold"/>
    <property type="match status" value="1"/>
</dbReference>
<dbReference type="Pfam" id="PF00753">
    <property type="entry name" value="Lactamase_B"/>
    <property type="match status" value="1"/>
</dbReference>
<dbReference type="InterPro" id="IPR041516">
    <property type="entry name" value="LACTB2_WH"/>
</dbReference>
<dbReference type="PANTHER" id="PTHR23131:SF0">
    <property type="entry name" value="ENDORIBONUCLEASE LACTB2"/>
    <property type="match status" value="1"/>
</dbReference>